<evidence type="ECO:0000313" key="3">
    <source>
        <dbReference type="EMBL" id="GGM05347.1"/>
    </source>
</evidence>
<name>A0A917WGP6_9ACTN</name>
<keyword evidence="2" id="KW-0812">Transmembrane</keyword>
<dbReference type="RefSeq" id="WP_188942170.1">
    <property type="nucleotide sequence ID" value="NZ_BMNA01000004.1"/>
</dbReference>
<evidence type="ECO:0000313" key="4">
    <source>
        <dbReference type="Proteomes" id="UP000655208"/>
    </source>
</evidence>
<organism evidence="3 4">
    <name type="scientific">Nakamurella endophytica</name>
    <dbReference type="NCBI Taxonomy" id="1748367"/>
    <lineage>
        <taxon>Bacteria</taxon>
        <taxon>Bacillati</taxon>
        <taxon>Actinomycetota</taxon>
        <taxon>Actinomycetes</taxon>
        <taxon>Nakamurellales</taxon>
        <taxon>Nakamurellaceae</taxon>
        <taxon>Nakamurella</taxon>
    </lineage>
</organism>
<sequence length="319" mass="31892">MVTSVLCAVGAPLAAAPAPPSGAVPARSAAAALVLLALAAAVWPAARGVGTLRRVESATGRVGRPRRTERRLRTGGVVRWWPLAAAGGAAGAAAALGTSVAVAAGLVAGTVGTLVRVEAAQVRTRRARAAVLLAVRTLARELHAGAPPDRAVLAAAQAHPGPGEQALLAVSAAIAVGDRPLGDRRPPGVGARASGADRRRTGRATGAVDPVTTAAARLTGAWVLAARHGVPWSRLVETTADDLEEAVRSEDAARAQSAGPRMSGYVLAVLPALGLLLGAGMGADPVHVLLRTPIGGVLLLAGTALTCAGLAWTARIVRR</sequence>
<dbReference type="Proteomes" id="UP000655208">
    <property type="component" value="Unassembled WGS sequence"/>
</dbReference>
<reference evidence="3" key="1">
    <citation type="journal article" date="2014" name="Int. J. Syst. Evol. Microbiol.">
        <title>Complete genome sequence of Corynebacterium casei LMG S-19264T (=DSM 44701T), isolated from a smear-ripened cheese.</title>
        <authorList>
            <consortium name="US DOE Joint Genome Institute (JGI-PGF)"/>
            <person name="Walter F."/>
            <person name="Albersmeier A."/>
            <person name="Kalinowski J."/>
            <person name="Ruckert C."/>
        </authorList>
    </citation>
    <scope>NUCLEOTIDE SEQUENCE</scope>
    <source>
        <strain evidence="3">CGMCC 4.7308</strain>
    </source>
</reference>
<dbReference type="PANTHER" id="PTHR35007:SF4">
    <property type="entry name" value="CONSERVED TRANSMEMBRANE PROTEIN-RELATED"/>
    <property type="match status" value="1"/>
</dbReference>
<protein>
    <recommendedName>
        <fullName evidence="5">Tight adherence protein B</fullName>
    </recommendedName>
</protein>
<keyword evidence="4" id="KW-1185">Reference proteome</keyword>
<keyword evidence="2" id="KW-0472">Membrane</keyword>
<reference evidence="3" key="2">
    <citation type="submission" date="2020-09" db="EMBL/GenBank/DDBJ databases">
        <authorList>
            <person name="Sun Q."/>
            <person name="Zhou Y."/>
        </authorList>
    </citation>
    <scope>NUCLEOTIDE SEQUENCE</scope>
    <source>
        <strain evidence="3">CGMCC 4.7308</strain>
    </source>
</reference>
<evidence type="ECO:0008006" key="5">
    <source>
        <dbReference type="Google" id="ProtNLM"/>
    </source>
</evidence>
<comment type="caution">
    <text evidence="3">The sequence shown here is derived from an EMBL/GenBank/DDBJ whole genome shotgun (WGS) entry which is preliminary data.</text>
</comment>
<evidence type="ECO:0000256" key="1">
    <source>
        <dbReference type="SAM" id="MobiDB-lite"/>
    </source>
</evidence>
<gene>
    <name evidence="3" type="ORF">GCM10011594_26970</name>
</gene>
<feature type="transmembrane region" description="Helical" evidence="2">
    <location>
        <begin position="76"/>
        <end position="94"/>
    </location>
</feature>
<dbReference type="PANTHER" id="PTHR35007">
    <property type="entry name" value="INTEGRAL MEMBRANE PROTEIN-RELATED"/>
    <property type="match status" value="1"/>
</dbReference>
<feature type="transmembrane region" description="Helical" evidence="2">
    <location>
        <begin position="264"/>
        <end position="282"/>
    </location>
</feature>
<evidence type="ECO:0000256" key="2">
    <source>
        <dbReference type="SAM" id="Phobius"/>
    </source>
</evidence>
<dbReference type="AlphaFoldDB" id="A0A917WGP6"/>
<proteinExistence type="predicted"/>
<feature type="transmembrane region" description="Helical" evidence="2">
    <location>
        <begin position="100"/>
        <end position="119"/>
    </location>
</feature>
<keyword evidence="2" id="KW-1133">Transmembrane helix</keyword>
<feature type="transmembrane region" description="Helical" evidence="2">
    <location>
        <begin position="294"/>
        <end position="314"/>
    </location>
</feature>
<feature type="transmembrane region" description="Helical" evidence="2">
    <location>
        <begin position="25"/>
        <end position="46"/>
    </location>
</feature>
<dbReference type="EMBL" id="BMNA01000004">
    <property type="protein sequence ID" value="GGM05347.1"/>
    <property type="molecule type" value="Genomic_DNA"/>
</dbReference>
<accession>A0A917WGP6</accession>
<feature type="region of interest" description="Disordered" evidence="1">
    <location>
        <begin position="181"/>
        <end position="204"/>
    </location>
</feature>